<sequence length="55" mass="5818">MSVAAGGIGISLGAESDPLLKHVPGCPFASDYVVPIKEVKTVGDVQRWENSEAYQ</sequence>
<dbReference type="EMBL" id="CP045898">
    <property type="protein sequence ID" value="QQP40072.1"/>
    <property type="molecule type" value="Genomic_DNA"/>
</dbReference>
<reference evidence="2" key="1">
    <citation type="submission" date="2021-01" db="EMBL/GenBank/DDBJ databases">
        <title>Caligus Genome Assembly.</title>
        <authorList>
            <person name="Gallardo-Escarate C."/>
        </authorList>
    </citation>
    <scope>NUCLEOTIDE SEQUENCE [LARGE SCALE GENOMIC DNA]</scope>
</reference>
<dbReference type="Proteomes" id="UP000595437">
    <property type="component" value="Chromosome 9"/>
</dbReference>
<proteinExistence type="predicted"/>
<evidence type="ECO:0000313" key="2">
    <source>
        <dbReference type="Proteomes" id="UP000595437"/>
    </source>
</evidence>
<protein>
    <submittedName>
        <fullName evidence="1">Serine/threonine-protein phosphatase 2A activator</fullName>
    </submittedName>
</protein>
<gene>
    <name evidence="1" type="ORF">FKW44_013997</name>
</gene>
<keyword evidence="2" id="KW-1185">Reference proteome</keyword>
<name>A0A7T8GYK0_CALRO</name>
<evidence type="ECO:0000313" key="1">
    <source>
        <dbReference type="EMBL" id="QQP40072.1"/>
    </source>
</evidence>
<accession>A0A7T8GYK0</accession>
<dbReference type="OrthoDB" id="16120at2759"/>
<organism evidence="1 2">
    <name type="scientific">Caligus rogercresseyi</name>
    <name type="common">Sea louse</name>
    <dbReference type="NCBI Taxonomy" id="217165"/>
    <lineage>
        <taxon>Eukaryota</taxon>
        <taxon>Metazoa</taxon>
        <taxon>Ecdysozoa</taxon>
        <taxon>Arthropoda</taxon>
        <taxon>Crustacea</taxon>
        <taxon>Multicrustacea</taxon>
        <taxon>Hexanauplia</taxon>
        <taxon>Copepoda</taxon>
        <taxon>Siphonostomatoida</taxon>
        <taxon>Caligidae</taxon>
        <taxon>Caligus</taxon>
    </lineage>
</organism>
<dbReference type="AlphaFoldDB" id="A0A7T8GYK0"/>
<feature type="non-terminal residue" evidence="1">
    <location>
        <position position="55"/>
    </location>
</feature>